<gene>
    <name evidence="2" type="ORF">CJOHNSTONI_LOCUS124</name>
</gene>
<feature type="compositionally biased region" description="Basic and acidic residues" evidence="1">
    <location>
        <begin position="31"/>
        <end position="43"/>
    </location>
</feature>
<dbReference type="AlphaFoldDB" id="A0A8J2LMM5"/>
<evidence type="ECO:0000256" key="1">
    <source>
        <dbReference type="SAM" id="MobiDB-lite"/>
    </source>
</evidence>
<dbReference type="Proteomes" id="UP000746747">
    <property type="component" value="Unassembled WGS sequence"/>
</dbReference>
<evidence type="ECO:0000313" key="2">
    <source>
        <dbReference type="EMBL" id="CAG9529555.1"/>
    </source>
</evidence>
<name>A0A8J2LMM5_9BILA</name>
<dbReference type="OrthoDB" id="5874962at2759"/>
<feature type="compositionally biased region" description="Basic and acidic residues" evidence="1">
    <location>
        <begin position="8"/>
        <end position="17"/>
    </location>
</feature>
<protein>
    <submittedName>
        <fullName evidence="2">Uncharacterized protein</fullName>
    </submittedName>
</protein>
<feature type="compositionally biased region" description="Acidic residues" evidence="1">
    <location>
        <begin position="18"/>
        <end position="30"/>
    </location>
</feature>
<reference evidence="2" key="1">
    <citation type="submission" date="2021-09" db="EMBL/GenBank/DDBJ databases">
        <authorList>
            <consortium name="Pathogen Informatics"/>
        </authorList>
    </citation>
    <scope>NUCLEOTIDE SEQUENCE</scope>
</reference>
<feature type="region of interest" description="Disordered" evidence="1">
    <location>
        <begin position="1"/>
        <end position="43"/>
    </location>
</feature>
<keyword evidence="3" id="KW-1185">Reference proteome</keyword>
<proteinExistence type="predicted"/>
<organism evidence="2 3">
    <name type="scientific">Cercopithifilaria johnstoni</name>
    <dbReference type="NCBI Taxonomy" id="2874296"/>
    <lineage>
        <taxon>Eukaryota</taxon>
        <taxon>Metazoa</taxon>
        <taxon>Ecdysozoa</taxon>
        <taxon>Nematoda</taxon>
        <taxon>Chromadorea</taxon>
        <taxon>Rhabditida</taxon>
        <taxon>Spirurina</taxon>
        <taxon>Spiruromorpha</taxon>
        <taxon>Filarioidea</taxon>
        <taxon>Onchocercidae</taxon>
        <taxon>Cercopithifilaria</taxon>
    </lineage>
</organism>
<comment type="caution">
    <text evidence="2">The sequence shown here is derived from an EMBL/GenBank/DDBJ whole genome shotgun (WGS) entry which is preliminary data.</text>
</comment>
<dbReference type="EMBL" id="CAKAEH010000025">
    <property type="protein sequence ID" value="CAG9529555.1"/>
    <property type="molecule type" value="Genomic_DNA"/>
</dbReference>
<sequence length="102" mass="12260">MAKTVKKKKDEENGKVIEEEEEEEEEEPELISDRGRIRSKEDEEALDKKIAEIRKKNQLIEQRKELVEEDRANFFNEYGKISVYDETRRTMYRNVNFSTNQS</sequence>
<accession>A0A8J2LMM5</accession>
<evidence type="ECO:0000313" key="3">
    <source>
        <dbReference type="Proteomes" id="UP000746747"/>
    </source>
</evidence>